<dbReference type="STRING" id="350688.Clos_0589"/>
<name>A8MLY4_ALKOO</name>
<sequence length="448" mass="49834">MLRTIRNILILILIGITATGMPIYASTMDFTALIPTITPKNQYITVTTEEEVVSNHQVKIKYGFSANSDYTRILFDEGNPFTFTLMNNGKVIEGLSLHDIAPNENYKALELYSESPAYITFDFDQSKLDLPDGSYKLTLHPNSQGKEFHLEQAEFHINFSSEGTYVNAMASAPKGQMALTLYFPDKDLKYLSPITRFVPYTEYPLTTILRNLEQGPQAALGLQKGSSIPPNGKAGKSGDTAYINLPNNLGPYDDGSSIATMAVGSLVNSMVSSKGISKVQFQFNGTILKEAFHGMTMDQPYFGTAVDVIYTSYLSDTGRFLLVPIPFEQFTAVLGNDTNGVKIPMFFDALKFNLSGIYNAQVHPIVPNEVELLDYSFHDGLLTLTFNEAFLKAYENNSSLRNRMIDGIVFTFQSIENVTDVSFEVKHDSGQGFTKYDFQSPVYINPEN</sequence>
<dbReference type="Proteomes" id="UP000000269">
    <property type="component" value="Chromosome"/>
</dbReference>
<dbReference type="AlphaFoldDB" id="A8MLY4"/>
<evidence type="ECO:0000259" key="1">
    <source>
        <dbReference type="SMART" id="SM00909"/>
    </source>
</evidence>
<reference evidence="3" key="1">
    <citation type="submission" date="2007-10" db="EMBL/GenBank/DDBJ databases">
        <title>Complete genome of Alkaliphilus oremlandii OhILAs.</title>
        <authorList>
            <person name="Copeland A."/>
            <person name="Lucas S."/>
            <person name="Lapidus A."/>
            <person name="Barry K."/>
            <person name="Detter J.C."/>
            <person name="Glavina del Rio T."/>
            <person name="Hammon N."/>
            <person name="Israni S."/>
            <person name="Dalin E."/>
            <person name="Tice H."/>
            <person name="Pitluck S."/>
            <person name="Chain P."/>
            <person name="Malfatti S."/>
            <person name="Shin M."/>
            <person name="Vergez L."/>
            <person name="Schmutz J."/>
            <person name="Larimer F."/>
            <person name="Land M."/>
            <person name="Hauser L."/>
            <person name="Kyrpides N."/>
            <person name="Mikhailova N."/>
            <person name="Stolz J.F."/>
            <person name="Dawson A."/>
            <person name="Fisher E."/>
            <person name="Crable B."/>
            <person name="Perera E."/>
            <person name="Lisak J."/>
            <person name="Ranganathan M."/>
            <person name="Basu P."/>
            <person name="Richardson P."/>
        </authorList>
    </citation>
    <scope>NUCLEOTIDE SEQUENCE [LARGE SCALE GENOMIC DNA]</scope>
    <source>
        <strain evidence="3">OhILAs</strain>
    </source>
</reference>
<dbReference type="eggNOG" id="COG5401">
    <property type="taxonomic scope" value="Bacteria"/>
</dbReference>
<accession>A8MLY4</accession>
<dbReference type="Pfam" id="PF10646">
    <property type="entry name" value="Germane"/>
    <property type="match status" value="2"/>
</dbReference>
<dbReference type="EMBL" id="CP000853">
    <property type="protein sequence ID" value="ABW18151.1"/>
    <property type="molecule type" value="Genomic_DNA"/>
</dbReference>
<feature type="domain" description="GerMN" evidence="1">
    <location>
        <begin position="343"/>
        <end position="437"/>
    </location>
</feature>
<dbReference type="OrthoDB" id="1953838at2"/>
<evidence type="ECO:0000313" key="2">
    <source>
        <dbReference type="EMBL" id="ABW18151.1"/>
    </source>
</evidence>
<dbReference type="KEGG" id="aoe:Clos_0589"/>
<protein>
    <recommendedName>
        <fullName evidence="1">GerMN domain-containing protein</fullName>
    </recommendedName>
</protein>
<dbReference type="InterPro" id="IPR019606">
    <property type="entry name" value="GerMN"/>
</dbReference>
<gene>
    <name evidence="2" type="ordered locus">Clos_0589</name>
</gene>
<dbReference type="RefSeq" id="WP_012158465.1">
    <property type="nucleotide sequence ID" value="NC_009922.1"/>
</dbReference>
<keyword evidence="3" id="KW-1185">Reference proteome</keyword>
<dbReference type="HOGENOM" id="CLU_640365_0_0_9"/>
<feature type="domain" description="GerMN" evidence="1">
    <location>
        <begin position="205"/>
        <end position="292"/>
    </location>
</feature>
<organism evidence="2 3">
    <name type="scientific">Alkaliphilus oremlandii (strain OhILAs)</name>
    <name type="common">Clostridium oremlandii (strain OhILAs)</name>
    <dbReference type="NCBI Taxonomy" id="350688"/>
    <lineage>
        <taxon>Bacteria</taxon>
        <taxon>Bacillati</taxon>
        <taxon>Bacillota</taxon>
        <taxon>Clostridia</taxon>
        <taxon>Peptostreptococcales</taxon>
        <taxon>Natronincolaceae</taxon>
        <taxon>Alkaliphilus</taxon>
    </lineage>
</organism>
<proteinExistence type="predicted"/>
<evidence type="ECO:0000313" key="3">
    <source>
        <dbReference type="Proteomes" id="UP000000269"/>
    </source>
</evidence>
<dbReference type="SMART" id="SM00909">
    <property type="entry name" value="Germane"/>
    <property type="match status" value="2"/>
</dbReference>